<proteinExistence type="predicted"/>
<name>A0A7W8AKB2_9HYPH</name>
<organism evidence="2 3">
    <name type="scientific">Pseudochrobactrum saccharolyticum</name>
    <dbReference type="NCBI Taxonomy" id="354352"/>
    <lineage>
        <taxon>Bacteria</taxon>
        <taxon>Pseudomonadati</taxon>
        <taxon>Pseudomonadota</taxon>
        <taxon>Alphaproteobacteria</taxon>
        <taxon>Hyphomicrobiales</taxon>
        <taxon>Brucellaceae</taxon>
        <taxon>Pseudochrobactrum</taxon>
    </lineage>
</organism>
<feature type="signal peptide" evidence="1">
    <location>
        <begin position="1"/>
        <end position="21"/>
    </location>
</feature>
<evidence type="ECO:0000313" key="2">
    <source>
        <dbReference type="EMBL" id="MBB5091962.1"/>
    </source>
</evidence>
<gene>
    <name evidence="2" type="ORF">HNQ68_002507</name>
</gene>
<dbReference type="EMBL" id="JACHIL010000004">
    <property type="protein sequence ID" value="MBB5091962.1"/>
    <property type="molecule type" value="Genomic_DNA"/>
</dbReference>
<protein>
    <recommendedName>
        <fullName evidence="4">TonB C-terminal domain-containing protein</fullName>
    </recommendedName>
</protein>
<dbReference type="Proteomes" id="UP000531231">
    <property type="component" value="Unassembled WGS sequence"/>
</dbReference>
<keyword evidence="1" id="KW-0732">Signal</keyword>
<evidence type="ECO:0008006" key="4">
    <source>
        <dbReference type="Google" id="ProtNLM"/>
    </source>
</evidence>
<comment type="caution">
    <text evidence="2">The sequence shown here is derived from an EMBL/GenBank/DDBJ whole genome shotgun (WGS) entry which is preliminary data.</text>
</comment>
<dbReference type="AlphaFoldDB" id="A0A7W8AKB2"/>
<keyword evidence="3" id="KW-1185">Reference proteome</keyword>
<dbReference type="RefSeq" id="WP_151159828.1">
    <property type="nucleotide sequence ID" value="NZ_JACHIL010000004.1"/>
</dbReference>
<feature type="chain" id="PRO_5030584554" description="TonB C-terminal domain-containing protein" evidence="1">
    <location>
        <begin position="22"/>
        <end position="123"/>
    </location>
</feature>
<evidence type="ECO:0000313" key="3">
    <source>
        <dbReference type="Proteomes" id="UP000531231"/>
    </source>
</evidence>
<evidence type="ECO:0000256" key="1">
    <source>
        <dbReference type="SAM" id="SignalP"/>
    </source>
</evidence>
<accession>A0A7W8AKB2</accession>
<reference evidence="2 3" key="1">
    <citation type="submission" date="2020-08" db="EMBL/GenBank/DDBJ databases">
        <title>Genomic Encyclopedia of Type Strains, Phase IV (KMG-IV): sequencing the most valuable type-strain genomes for metagenomic binning, comparative biology and taxonomic classification.</title>
        <authorList>
            <person name="Goeker M."/>
        </authorList>
    </citation>
    <scope>NUCLEOTIDE SEQUENCE [LARGE SCALE GENOMIC DNA]</scope>
    <source>
        <strain evidence="2 3">DSM 25620</strain>
    </source>
</reference>
<sequence length="123" mass="13694">MNKSCFAILLACSLFPSSLHAAPIGEVIAEMAGKCWKLPEKIDYQKASAIFEVTYNAEGELLEIITVEYRPVREAGKVFALSAQQALLDCANKTDVKSRTIRVVMNYTAPRSNEPLIMKRSLR</sequence>